<protein>
    <recommendedName>
        <fullName evidence="4">Lipocalin-like domain-containing protein</fullName>
    </recommendedName>
</protein>
<keyword evidence="3" id="KW-1185">Reference proteome</keyword>
<evidence type="ECO:0000313" key="2">
    <source>
        <dbReference type="EMBL" id="SFC03646.1"/>
    </source>
</evidence>
<dbReference type="Proteomes" id="UP000199577">
    <property type="component" value="Unassembled WGS sequence"/>
</dbReference>
<accession>A0A1I1FX74</accession>
<organism evidence="2 3">
    <name type="scientific">Parapedobacter composti</name>
    <dbReference type="NCBI Taxonomy" id="623281"/>
    <lineage>
        <taxon>Bacteria</taxon>
        <taxon>Pseudomonadati</taxon>
        <taxon>Bacteroidota</taxon>
        <taxon>Sphingobacteriia</taxon>
        <taxon>Sphingobacteriales</taxon>
        <taxon>Sphingobacteriaceae</taxon>
        <taxon>Parapedobacter</taxon>
    </lineage>
</organism>
<evidence type="ECO:0008006" key="4">
    <source>
        <dbReference type="Google" id="ProtNLM"/>
    </source>
</evidence>
<dbReference type="EMBL" id="FOLL01000003">
    <property type="protein sequence ID" value="SFC03646.1"/>
    <property type="molecule type" value="Genomic_DNA"/>
</dbReference>
<name>A0A1I1FX74_9SPHI</name>
<dbReference type="AlphaFoldDB" id="A0A1I1FX74"/>
<sequence>MKSIRFLLLALCGCAAISCEKSSSGDNNDPAHILASTHWRATLTDENPATNPPGEFGDVNDVDYNNLKHHQYYLWQDCHMDDTFTFKNGRFNVDDNKTVCPDGMDLILGLANQPYVYDEASKKLTIGTGDDSATVQVYELNETRLKLGVALSTTSGLKHIIFLFKKK</sequence>
<dbReference type="RefSeq" id="WP_139215818.1">
    <property type="nucleotide sequence ID" value="NZ_FOLL01000003.1"/>
</dbReference>
<evidence type="ECO:0000256" key="1">
    <source>
        <dbReference type="SAM" id="SignalP"/>
    </source>
</evidence>
<dbReference type="OrthoDB" id="9801263at2"/>
<proteinExistence type="predicted"/>
<gene>
    <name evidence="2" type="ORF">SAMN05421747_103200</name>
</gene>
<feature type="signal peptide" evidence="1">
    <location>
        <begin position="1"/>
        <end position="18"/>
    </location>
</feature>
<reference evidence="2 3" key="1">
    <citation type="submission" date="2016-10" db="EMBL/GenBank/DDBJ databases">
        <authorList>
            <person name="de Groot N.N."/>
        </authorList>
    </citation>
    <scope>NUCLEOTIDE SEQUENCE [LARGE SCALE GENOMIC DNA]</scope>
    <source>
        <strain evidence="2 3">DSM 22900</strain>
    </source>
</reference>
<evidence type="ECO:0000313" key="3">
    <source>
        <dbReference type="Proteomes" id="UP000199577"/>
    </source>
</evidence>
<feature type="chain" id="PRO_5011727083" description="Lipocalin-like domain-containing protein" evidence="1">
    <location>
        <begin position="19"/>
        <end position="167"/>
    </location>
</feature>
<dbReference type="PROSITE" id="PS51257">
    <property type="entry name" value="PROKAR_LIPOPROTEIN"/>
    <property type="match status" value="1"/>
</dbReference>
<keyword evidence="1" id="KW-0732">Signal</keyword>